<gene>
    <name evidence="2" type="ORF">BO97DRAFT_128645</name>
</gene>
<dbReference type="AlphaFoldDB" id="A0A395I7N9"/>
<sequence length="188" mass="20242">MVGKSDCLTFGRPGTRTGTELIREFTPWGRVQYVDEGGLNVVVKVETRNRRGRTDSGHLKKENKKEGEEKGGKGKRPPALVAVGSRDEGSSSPTQACVCVCVLKRLTHCITGSLLVCRVCQVVRLSGYQAVRLPSSELNLIEPPSTSVAVSLSPPPRHLSVIGRCNSDPCSLIHPEYAPVILPTPGTN</sequence>
<reference evidence="2 3" key="1">
    <citation type="submission" date="2018-02" db="EMBL/GenBank/DDBJ databases">
        <title>The genomes of Aspergillus section Nigri reveals drivers in fungal speciation.</title>
        <authorList>
            <consortium name="DOE Joint Genome Institute"/>
            <person name="Vesth T.C."/>
            <person name="Nybo J."/>
            <person name="Theobald S."/>
            <person name="Brandl J."/>
            <person name="Frisvad J.C."/>
            <person name="Nielsen K.F."/>
            <person name="Lyhne E.K."/>
            <person name="Kogle M.E."/>
            <person name="Kuo A."/>
            <person name="Riley R."/>
            <person name="Clum A."/>
            <person name="Nolan M."/>
            <person name="Lipzen A."/>
            <person name="Salamov A."/>
            <person name="Henrissat B."/>
            <person name="Wiebenga A."/>
            <person name="De vries R.P."/>
            <person name="Grigoriev I.V."/>
            <person name="Mortensen U.H."/>
            <person name="Andersen M.R."/>
            <person name="Baker S.E."/>
        </authorList>
    </citation>
    <scope>NUCLEOTIDE SEQUENCE [LARGE SCALE GENOMIC DNA]</scope>
    <source>
        <strain evidence="2 3">CBS 101889</strain>
    </source>
</reference>
<evidence type="ECO:0000313" key="3">
    <source>
        <dbReference type="Proteomes" id="UP000248961"/>
    </source>
</evidence>
<dbReference type="Proteomes" id="UP000248961">
    <property type="component" value="Unassembled WGS sequence"/>
</dbReference>
<organism evidence="2 3">
    <name type="scientific">Aspergillus homomorphus (strain CBS 101889)</name>
    <dbReference type="NCBI Taxonomy" id="1450537"/>
    <lineage>
        <taxon>Eukaryota</taxon>
        <taxon>Fungi</taxon>
        <taxon>Dikarya</taxon>
        <taxon>Ascomycota</taxon>
        <taxon>Pezizomycotina</taxon>
        <taxon>Eurotiomycetes</taxon>
        <taxon>Eurotiomycetidae</taxon>
        <taxon>Eurotiales</taxon>
        <taxon>Aspergillaceae</taxon>
        <taxon>Aspergillus</taxon>
        <taxon>Aspergillus subgen. Circumdati</taxon>
    </lineage>
</organism>
<accession>A0A395I7N9</accession>
<feature type="region of interest" description="Disordered" evidence="1">
    <location>
        <begin position="50"/>
        <end position="91"/>
    </location>
</feature>
<dbReference type="VEuPathDB" id="FungiDB:BO97DRAFT_128645"/>
<dbReference type="GeneID" id="37194318"/>
<evidence type="ECO:0000256" key="1">
    <source>
        <dbReference type="SAM" id="MobiDB-lite"/>
    </source>
</evidence>
<keyword evidence="3" id="KW-1185">Reference proteome</keyword>
<dbReference type="RefSeq" id="XP_025555386.1">
    <property type="nucleotide sequence ID" value="XM_025690029.1"/>
</dbReference>
<feature type="compositionally biased region" description="Basic and acidic residues" evidence="1">
    <location>
        <begin position="50"/>
        <end position="72"/>
    </location>
</feature>
<proteinExistence type="predicted"/>
<protein>
    <submittedName>
        <fullName evidence="2">Uncharacterized protein</fullName>
    </submittedName>
</protein>
<evidence type="ECO:0000313" key="2">
    <source>
        <dbReference type="EMBL" id="RAL16232.1"/>
    </source>
</evidence>
<name>A0A395I7N9_ASPHC</name>
<dbReference type="EMBL" id="KZ824269">
    <property type="protein sequence ID" value="RAL16232.1"/>
    <property type="molecule type" value="Genomic_DNA"/>
</dbReference>